<dbReference type="AlphaFoldDB" id="A0A6C0BE19"/>
<dbReference type="EMBL" id="MN739120">
    <property type="protein sequence ID" value="QHS89829.1"/>
    <property type="molecule type" value="Genomic_DNA"/>
</dbReference>
<name>A0A6C0BE19_9ZZZZ</name>
<sequence length="396" mass="45949">MSIIPLETYELNNFIVTLIEGELKNHVENGITVNPLDENKNISVIASHDDCEKIILDMLSAPVIPKKEIKLFSIDGELINTWNIGRKNNFPYNTPLKKKRSTLFSNINFSQHKGIVYLLFPSYEEIDSCVFNEIKRELILRDLHKMLENKTDSTNDIQLSLIISKNRLEEFDFYGICADDFFNKITVSPDERKKSKAFIEIICGESIGKHGNPFETLLFFGDNVDVLEVKNCHIFDGSVIVGSKIKGGIDLKSDIVISFRIVVVLKYSGKRPNSFNYQDNEHQFVYNDSVMSNDLIKKSMEMLEYFYYMKTLEDQDRLNFVISSPLTSFYTYSNPISELSKSNISNLISSYFLYVYESLSSHLMEMRDRNQYLSNPILSRPNFLKKRFKREEIYDS</sequence>
<reference evidence="1" key="1">
    <citation type="journal article" date="2020" name="Nature">
        <title>Giant virus diversity and host interactions through global metagenomics.</title>
        <authorList>
            <person name="Schulz F."/>
            <person name="Roux S."/>
            <person name="Paez-Espino D."/>
            <person name="Jungbluth S."/>
            <person name="Walsh D.A."/>
            <person name="Denef V.J."/>
            <person name="McMahon K.D."/>
            <person name="Konstantinidis K.T."/>
            <person name="Eloe-Fadrosh E.A."/>
            <person name="Kyrpides N.C."/>
            <person name="Woyke T."/>
        </authorList>
    </citation>
    <scope>NUCLEOTIDE SEQUENCE</scope>
    <source>
        <strain evidence="1">GVMAG-M-3300010160-4</strain>
    </source>
</reference>
<evidence type="ECO:0000313" key="1">
    <source>
        <dbReference type="EMBL" id="QHS89829.1"/>
    </source>
</evidence>
<accession>A0A6C0BE19</accession>
<organism evidence="1">
    <name type="scientific">viral metagenome</name>
    <dbReference type="NCBI Taxonomy" id="1070528"/>
    <lineage>
        <taxon>unclassified sequences</taxon>
        <taxon>metagenomes</taxon>
        <taxon>organismal metagenomes</taxon>
    </lineage>
</organism>
<protein>
    <submittedName>
        <fullName evidence="1">Uncharacterized protein</fullName>
    </submittedName>
</protein>
<proteinExistence type="predicted"/>